<gene>
    <name evidence="2" type="ORF">CIAN88_09645</name>
</gene>
<dbReference type="RefSeq" id="WP_044905191.1">
    <property type="nucleotide sequence ID" value="NZ_JQIF01000041.1"/>
</dbReference>
<protein>
    <submittedName>
        <fullName evidence="2">Membrane protein</fullName>
    </submittedName>
</protein>
<organism evidence="2 3">
    <name type="scientific">Clostridium innocuum</name>
    <dbReference type="NCBI Taxonomy" id="1522"/>
    <lineage>
        <taxon>Bacteria</taxon>
        <taxon>Bacillati</taxon>
        <taxon>Bacillota</taxon>
        <taxon>Clostridia</taxon>
        <taxon>Eubacteriales</taxon>
        <taxon>Clostridiaceae</taxon>
        <taxon>Clostridium</taxon>
    </lineage>
</organism>
<dbReference type="Pfam" id="PF13630">
    <property type="entry name" value="SdpI"/>
    <property type="match status" value="1"/>
</dbReference>
<evidence type="ECO:0000313" key="3">
    <source>
        <dbReference type="Proteomes" id="UP000030008"/>
    </source>
</evidence>
<feature type="transmembrane region" description="Helical" evidence="1">
    <location>
        <begin position="64"/>
        <end position="84"/>
    </location>
</feature>
<dbReference type="EMBL" id="JQIF01000041">
    <property type="protein sequence ID" value="KGJ53306.1"/>
    <property type="molecule type" value="Genomic_DNA"/>
</dbReference>
<keyword evidence="1" id="KW-1133">Transmembrane helix</keyword>
<sequence length="193" mass="22002">MKNDRWMMLCCGGILLCVCASPWLPYTEWGILLFSVLSALRLYFANDVITGLDQANPKNRTVREMSVVCMFFIMMMAVIAALYACGQLQEAVKDKLQFSMVLFLVLVYGNAAPKLPFNRHLGLRLPWTTADENTWRYAHRICGYMSFPTAFFMLCGYAMHHTGVQAAAFGFGFVGIPAFLSYRYDQKQKKDRI</sequence>
<dbReference type="InterPro" id="IPR025962">
    <property type="entry name" value="SdpI/YhfL"/>
</dbReference>
<evidence type="ECO:0000256" key="1">
    <source>
        <dbReference type="SAM" id="Phobius"/>
    </source>
</evidence>
<keyword evidence="1" id="KW-0472">Membrane</keyword>
<feature type="transmembrane region" description="Helical" evidence="1">
    <location>
        <begin position="30"/>
        <end position="52"/>
    </location>
</feature>
<name>A0A099I6X4_CLOIN</name>
<feature type="transmembrane region" description="Helical" evidence="1">
    <location>
        <begin position="137"/>
        <end position="160"/>
    </location>
</feature>
<proteinExistence type="predicted"/>
<dbReference type="Proteomes" id="UP000030008">
    <property type="component" value="Unassembled WGS sequence"/>
</dbReference>
<keyword evidence="1" id="KW-0812">Transmembrane</keyword>
<feature type="transmembrane region" description="Helical" evidence="1">
    <location>
        <begin position="166"/>
        <end position="184"/>
    </location>
</feature>
<accession>A0A099I6X4</accession>
<evidence type="ECO:0000313" key="2">
    <source>
        <dbReference type="EMBL" id="KGJ53306.1"/>
    </source>
</evidence>
<feature type="transmembrane region" description="Helical" evidence="1">
    <location>
        <begin position="96"/>
        <end position="117"/>
    </location>
</feature>
<comment type="caution">
    <text evidence="2">The sequence shown here is derived from an EMBL/GenBank/DDBJ whole genome shotgun (WGS) entry which is preliminary data.</text>
</comment>
<dbReference type="AlphaFoldDB" id="A0A099I6X4"/>
<reference evidence="2 3" key="1">
    <citation type="submission" date="2014-08" db="EMBL/GenBank/DDBJ databases">
        <title>Clostridium innocuum, an unnegligible vancomycin-resistant pathogen causing extra-intestinal infections.</title>
        <authorList>
            <person name="Feng Y."/>
            <person name="Chiu C.-H."/>
        </authorList>
    </citation>
    <scope>NUCLEOTIDE SEQUENCE [LARGE SCALE GENOMIC DNA]</scope>
    <source>
        <strain evidence="2 3">AN88</strain>
    </source>
</reference>